<gene>
    <name evidence="1" type="ORF">A9308_08180</name>
</gene>
<protein>
    <submittedName>
        <fullName evidence="1">Uncharacterized protein</fullName>
    </submittedName>
</protein>
<dbReference type="EMBL" id="LZMZ01000030">
    <property type="protein sequence ID" value="OBX76510.1"/>
    <property type="molecule type" value="Genomic_DNA"/>
</dbReference>
<evidence type="ECO:0000313" key="1">
    <source>
        <dbReference type="EMBL" id="OBX76510.1"/>
    </source>
</evidence>
<dbReference type="AlphaFoldDB" id="A0A1B8QAZ5"/>
<dbReference type="Proteomes" id="UP000092508">
    <property type="component" value="Unassembled WGS sequence"/>
</dbReference>
<reference evidence="1 2" key="1">
    <citation type="submission" date="2016-06" db="EMBL/GenBank/DDBJ databases">
        <title>Draft genome of Moraxella atlantae CCUG 66109.</title>
        <authorList>
            <person name="Salva-Serra F."/>
            <person name="Engstrom-Jakobsson H."/>
            <person name="Thorell K."/>
            <person name="Gonzales-Siles L."/>
            <person name="Karlsson R."/>
            <person name="Boulund F."/>
            <person name="Engstrand L."/>
            <person name="Kristiansson E."/>
            <person name="Moore E."/>
        </authorList>
    </citation>
    <scope>NUCLEOTIDE SEQUENCE [LARGE SCALE GENOMIC DNA]</scope>
    <source>
        <strain evidence="1 2">CCUG 66109</strain>
    </source>
</reference>
<comment type="caution">
    <text evidence="1">The sequence shown here is derived from an EMBL/GenBank/DDBJ whole genome shotgun (WGS) entry which is preliminary data.</text>
</comment>
<name>A0A1B8QAZ5_9GAMM</name>
<sequence length="96" mass="10854">MGQGSIDHLAVCQTIKDKTVIQSYNGVVTRNKLPTKRLVSPTIVAAYCYQAIPIAHQYLLPIIGIDVIYTDISSQFWQTIKATYRLATRLKTYINH</sequence>
<proteinExistence type="predicted"/>
<organism evidence="1 2">
    <name type="scientific">Faucicola atlantae</name>
    <dbReference type="NCBI Taxonomy" id="34059"/>
    <lineage>
        <taxon>Bacteria</taxon>
        <taxon>Pseudomonadati</taxon>
        <taxon>Pseudomonadota</taxon>
        <taxon>Gammaproteobacteria</taxon>
        <taxon>Moraxellales</taxon>
        <taxon>Moraxellaceae</taxon>
        <taxon>Faucicola</taxon>
    </lineage>
</organism>
<accession>A0A1B8QAZ5</accession>
<evidence type="ECO:0000313" key="2">
    <source>
        <dbReference type="Proteomes" id="UP000092508"/>
    </source>
</evidence>